<dbReference type="SUPFAM" id="SSF56059">
    <property type="entry name" value="Glutathione synthetase ATP-binding domain-like"/>
    <property type="match status" value="1"/>
</dbReference>
<dbReference type="GO" id="GO:0046872">
    <property type="term" value="F:metal ion binding"/>
    <property type="evidence" value="ECO:0007669"/>
    <property type="project" value="InterPro"/>
</dbReference>
<dbReference type="PANTHER" id="PTHR39217">
    <property type="match status" value="1"/>
</dbReference>
<evidence type="ECO:0000256" key="1">
    <source>
        <dbReference type="PROSITE-ProRule" id="PRU00409"/>
    </source>
</evidence>
<dbReference type="InterPro" id="IPR011761">
    <property type="entry name" value="ATP-grasp"/>
</dbReference>
<comment type="caution">
    <text evidence="3">The sequence shown here is derived from an EMBL/GenBank/DDBJ whole genome shotgun (WGS) entry which is preliminary data.</text>
</comment>
<dbReference type="Proteomes" id="UP000029085">
    <property type="component" value="Unassembled WGS sequence"/>
</dbReference>
<dbReference type="STRING" id="1121014.N788_07375"/>
<dbReference type="AlphaFoldDB" id="A0A087MFS5"/>
<protein>
    <recommendedName>
        <fullName evidence="2">ATP-grasp domain-containing protein</fullName>
    </recommendedName>
</protein>
<keyword evidence="1" id="KW-0547">Nucleotide-binding</keyword>
<dbReference type="EMBL" id="AVCJ01000049">
    <property type="protein sequence ID" value="KFL35728.1"/>
    <property type="molecule type" value="Genomic_DNA"/>
</dbReference>
<reference evidence="4" key="1">
    <citation type="submission" date="2013-08" db="EMBL/GenBank/DDBJ databases">
        <title>Genome sequencing of Arenimonas donghaensis.</title>
        <authorList>
            <person name="Chen F."/>
            <person name="Wang G."/>
        </authorList>
    </citation>
    <scope>NUCLEOTIDE SEQUENCE [LARGE SCALE GENOMIC DNA]</scope>
    <source>
        <strain evidence="4">HO3-R19</strain>
    </source>
</reference>
<feature type="domain" description="ATP-grasp" evidence="2">
    <location>
        <begin position="95"/>
        <end position="286"/>
    </location>
</feature>
<evidence type="ECO:0000313" key="3">
    <source>
        <dbReference type="EMBL" id="KFL35728.1"/>
    </source>
</evidence>
<name>A0A087MFS5_9GAMM</name>
<gene>
    <name evidence="3" type="ORF">N788_07375</name>
</gene>
<dbReference type="InterPro" id="IPR053191">
    <property type="entry name" value="DcsG_Biosynth_Enzyme"/>
</dbReference>
<organism evidence="3 4">
    <name type="scientific">Arenimonas donghaensis DSM 18148 = HO3-R19</name>
    <dbReference type="NCBI Taxonomy" id="1121014"/>
    <lineage>
        <taxon>Bacteria</taxon>
        <taxon>Pseudomonadati</taxon>
        <taxon>Pseudomonadota</taxon>
        <taxon>Gammaproteobacteria</taxon>
        <taxon>Lysobacterales</taxon>
        <taxon>Lysobacteraceae</taxon>
        <taxon>Arenimonas</taxon>
    </lineage>
</organism>
<dbReference type="PATRIC" id="fig|1121014.3.peg.2378"/>
<evidence type="ECO:0000259" key="2">
    <source>
        <dbReference type="PROSITE" id="PS50975"/>
    </source>
</evidence>
<reference evidence="3 4" key="2">
    <citation type="journal article" date="2015" name="Stand. Genomic Sci.">
        <title>High quality draft genomic sequence of Arenimonas donghaensis DSM 18148(T).</title>
        <authorList>
            <person name="Chen F."/>
            <person name="Wang H."/>
            <person name="Cao Y."/>
            <person name="Li X."/>
            <person name="Wang G."/>
        </authorList>
    </citation>
    <scope>NUCLEOTIDE SEQUENCE [LARGE SCALE GENOMIC DNA]</scope>
    <source>
        <strain evidence="3 4">HO3-R19</strain>
    </source>
</reference>
<accession>A0A087MFS5</accession>
<evidence type="ECO:0000313" key="4">
    <source>
        <dbReference type="Proteomes" id="UP000029085"/>
    </source>
</evidence>
<dbReference type="PANTHER" id="PTHR39217:SF1">
    <property type="entry name" value="GLUTATHIONE SYNTHETASE"/>
    <property type="match status" value="1"/>
</dbReference>
<keyword evidence="1" id="KW-0067">ATP-binding</keyword>
<dbReference type="GO" id="GO:0005524">
    <property type="term" value="F:ATP binding"/>
    <property type="evidence" value="ECO:0007669"/>
    <property type="project" value="UniProtKB-UniRule"/>
</dbReference>
<keyword evidence="4" id="KW-1185">Reference proteome</keyword>
<dbReference type="PROSITE" id="PS50975">
    <property type="entry name" value="ATP_GRASP"/>
    <property type="match status" value="1"/>
</dbReference>
<sequence length="288" mass="31917">MMKLALATAIAALSLDEDLVPLHQACLAAGIDAQVMAWDDPTVSWARFDAVLLRSTWDYMDRLPEFLAWCDRVQSVSRLWNPPEVVRWNTDKRYLGDLAQRGLPVIESHFLAPGEDPASLPDLEEFVVKPTVGAGSRDAQRYQRSEREAALAHARRLLDSGRHVLVQPYLHAVDEHGETALLFFEGQYSHAIRKAPLLRRGEGPTRALFKEEHIQAREPSDAEHALAASVLASLPFDTLAYARVDLLPSPTGPQLLELELTEPSVFLPYGEGAAARFAQVLAARLGDL</sequence>
<proteinExistence type="predicted"/>
<dbReference type="OrthoDB" id="3373978at2"/>